<dbReference type="AlphaFoldDB" id="A0A7J7JB35"/>
<proteinExistence type="predicted"/>
<evidence type="ECO:0000313" key="2">
    <source>
        <dbReference type="Proteomes" id="UP000593567"/>
    </source>
</evidence>
<sequence length="228" mass="24467">MVEHKMMDEGIANIIKGMAPRLAAPNACDSFKASRPVDLPVGPVGKRASASSEDNLQKEVINMLDSPEGIEIMQKEVDGKLTGIPAPKFASGGFSGVGKRQASSDSANDVLNILDSWEGKQLMDDKVSGKNLNIPPPKYNSAGFHGYKRFIRRQTKGTSHYDIANGKHDGHATKASALLQRVRNISVNQSSLGLFFAALDDGTVRAAMYNVCNCNSIAATIRSLYISG</sequence>
<organism evidence="1 2">
    <name type="scientific">Bugula neritina</name>
    <name type="common">Brown bryozoan</name>
    <name type="synonym">Sertularia neritina</name>
    <dbReference type="NCBI Taxonomy" id="10212"/>
    <lineage>
        <taxon>Eukaryota</taxon>
        <taxon>Metazoa</taxon>
        <taxon>Spiralia</taxon>
        <taxon>Lophotrochozoa</taxon>
        <taxon>Bryozoa</taxon>
        <taxon>Gymnolaemata</taxon>
        <taxon>Cheilostomatida</taxon>
        <taxon>Flustrina</taxon>
        <taxon>Buguloidea</taxon>
        <taxon>Bugulidae</taxon>
        <taxon>Bugula</taxon>
    </lineage>
</organism>
<comment type="caution">
    <text evidence="1">The sequence shown here is derived from an EMBL/GenBank/DDBJ whole genome shotgun (WGS) entry which is preliminary data.</text>
</comment>
<accession>A0A7J7JB35</accession>
<name>A0A7J7JB35_BUGNE</name>
<reference evidence="1" key="1">
    <citation type="submission" date="2020-06" db="EMBL/GenBank/DDBJ databases">
        <title>Draft genome of Bugula neritina, a colonial animal packing powerful symbionts and potential medicines.</title>
        <authorList>
            <person name="Rayko M."/>
        </authorList>
    </citation>
    <scope>NUCLEOTIDE SEQUENCE [LARGE SCALE GENOMIC DNA]</scope>
    <source>
        <strain evidence="1">Kwan_BN1</strain>
    </source>
</reference>
<dbReference type="Proteomes" id="UP000593567">
    <property type="component" value="Unassembled WGS sequence"/>
</dbReference>
<evidence type="ECO:0000313" key="1">
    <source>
        <dbReference type="EMBL" id="KAF6023177.1"/>
    </source>
</evidence>
<gene>
    <name evidence="1" type="ORF">EB796_018510</name>
</gene>
<keyword evidence="2" id="KW-1185">Reference proteome</keyword>
<dbReference type="EMBL" id="VXIV02002751">
    <property type="protein sequence ID" value="KAF6023177.1"/>
    <property type="molecule type" value="Genomic_DNA"/>
</dbReference>
<protein>
    <submittedName>
        <fullName evidence="1">Uncharacterized protein</fullName>
    </submittedName>
</protein>